<proteinExistence type="predicted"/>
<evidence type="ECO:0000313" key="2">
    <source>
        <dbReference type="EMBL" id="ATC63992.1"/>
    </source>
</evidence>
<dbReference type="InterPro" id="IPR019052">
    <property type="entry name" value="DUF2383"/>
</dbReference>
<dbReference type="InterPro" id="IPR016920">
    <property type="entry name" value="UCP029477"/>
</dbReference>
<sequence>MKTTDTSETIDLLNTLIETCKDGCEGFKTAAADSKDSELQAVFHRYSAQRSDFARELRALVGTLGGDPDKHGSVTGALHRGWINIKAAVSSNEPHAVLAEAERGEDAAVSAYRNASEQIYDPAARDLVSRQFNAVKAAHDQIRDLRDSPRYAKK</sequence>
<dbReference type="InterPro" id="IPR012347">
    <property type="entry name" value="Ferritin-like"/>
</dbReference>
<protein>
    <submittedName>
        <fullName evidence="2">Aldehyde dehydrogenase</fullName>
    </submittedName>
</protein>
<evidence type="ECO:0000313" key="3">
    <source>
        <dbReference type="Proteomes" id="UP000217265"/>
    </source>
</evidence>
<gene>
    <name evidence="2" type="ORF">CMV30_08555</name>
</gene>
<dbReference type="PIRSF" id="PIRSF029477">
    <property type="entry name" value="UCP029477"/>
    <property type="match status" value="1"/>
</dbReference>
<dbReference type="NCBIfam" id="TIGR02284">
    <property type="entry name" value="PA2169 family four-helix-bundle protein"/>
    <property type="match status" value="1"/>
</dbReference>
<dbReference type="OrthoDB" id="282393at2"/>
<dbReference type="Gene3D" id="1.20.1260.10">
    <property type="match status" value="1"/>
</dbReference>
<dbReference type="EMBL" id="CP023344">
    <property type="protein sequence ID" value="ATC63992.1"/>
    <property type="molecule type" value="Genomic_DNA"/>
</dbReference>
<organism evidence="2 3">
    <name type="scientific">Nibricoccus aquaticus</name>
    <dbReference type="NCBI Taxonomy" id="2576891"/>
    <lineage>
        <taxon>Bacteria</taxon>
        <taxon>Pseudomonadati</taxon>
        <taxon>Verrucomicrobiota</taxon>
        <taxon>Opitutia</taxon>
        <taxon>Opitutales</taxon>
        <taxon>Opitutaceae</taxon>
        <taxon>Nibricoccus</taxon>
    </lineage>
</organism>
<dbReference type="Proteomes" id="UP000217265">
    <property type="component" value="Chromosome"/>
</dbReference>
<keyword evidence="3" id="KW-1185">Reference proteome</keyword>
<dbReference type="KEGG" id="vbh:CMV30_08555"/>
<reference evidence="2 3" key="1">
    <citation type="submission" date="2017-09" db="EMBL/GenBank/DDBJ databases">
        <title>Complete genome sequence of Verrucomicrobial strain HZ-65, isolated from freshwater.</title>
        <authorList>
            <person name="Choi A."/>
        </authorList>
    </citation>
    <scope>NUCLEOTIDE SEQUENCE [LARGE SCALE GENOMIC DNA]</scope>
    <source>
        <strain evidence="2 3">HZ-65</strain>
    </source>
</reference>
<feature type="domain" description="DUF2383" evidence="1">
    <location>
        <begin position="9"/>
        <end position="117"/>
    </location>
</feature>
<dbReference type="AlphaFoldDB" id="A0A290QJD3"/>
<dbReference type="InterPro" id="IPR009078">
    <property type="entry name" value="Ferritin-like_SF"/>
</dbReference>
<accession>A0A290QJD3</accession>
<dbReference type="InterPro" id="IPR011971">
    <property type="entry name" value="CHP02284"/>
</dbReference>
<name>A0A290QJD3_9BACT</name>
<evidence type="ECO:0000259" key="1">
    <source>
        <dbReference type="Pfam" id="PF09537"/>
    </source>
</evidence>
<dbReference type="Pfam" id="PF09537">
    <property type="entry name" value="DUF2383"/>
    <property type="match status" value="1"/>
</dbReference>
<dbReference type="SUPFAM" id="SSF47240">
    <property type="entry name" value="Ferritin-like"/>
    <property type="match status" value="1"/>
</dbReference>
<dbReference type="RefSeq" id="WP_096055624.1">
    <property type="nucleotide sequence ID" value="NZ_CP023344.1"/>
</dbReference>